<proteinExistence type="predicted"/>
<evidence type="ECO:0000256" key="3">
    <source>
        <dbReference type="ARBA" id="ARBA00023163"/>
    </source>
</evidence>
<dbReference type="Proteomes" id="UP001501565">
    <property type="component" value="Unassembled WGS sequence"/>
</dbReference>
<evidence type="ECO:0000313" key="6">
    <source>
        <dbReference type="Proteomes" id="UP001501565"/>
    </source>
</evidence>
<dbReference type="InterPro" id="IPR018060">
    <property type="entry name" value="HTH_AraC"/>
</dbReference>
<dbReference type="PANTHER" id="PTHR46796">
    <property type="entry name" value="HTH-TYPE TRANSCRIPTIONAL ACTIVATOR RHAS-RELATED"/>
    <property type="match status" value="1"/>
</dbReference>
<evidence type="ECO:0000256" key="1">
    <source>
        <dbReference type="ARBA" id="ARBA00023015"/>
    </source>
</evidence>
<evidence type="ECO:0000313" key="5">
    <source>
        <dbReference type="EMBL" id="GAA3936767.1"/>
    </source>
</evidence>
<keyword evidence="3" id="KW-0804">Transcription</keyword>
<feature type="domain" description="HTH araC/xylS-type" evidence="4">
    <location>
        <begin position="193"/>
        <end position="265"/>
    </location>
</feature>
<accession>A0ABP7N4A3</accession>
<comment type="caution">
    <text evidence="5">The sequence shown here is derived from an EMBL/GenBank/DDBJ whole genome shotgun (WGS) entry which is preliminary data.</text>
</comment>
<keyword evidence="6" id="KW-1185">Reference proteome</keyword>
<dbReference type="InterPro" id="IPR050204">
    <property type="entry name" value="AraC_XylS_family_regulators"/>
</dbReference>
<dbReference type="Pfam" id="PF12833">
    <property type="entry name" value="HTH_18"/>
    <property type="match status" value="1"/>
</dbReference>
<dbReference type="SMART" id="SM00342">
    <property type="entry name" value="HTH_ARAC"/>
    <property type="match status" value="1"/>
</dbReference>
<dbReference type="PROSITE" id="PS01124">
    <property type="entry name" value="HTH_ARAC_FAMILY_2"/>
    <property type="match status" value="1"/>
</dbReference>
<name>A0ABP7N4A3_9GAMM</name>
<organism evidence="5 6">
    <name type="scientific">Litoribacillus peritrichatus</name>
    <dbReference type="NCBI Taxonomy" id="718191"/>
    <lineage>
        <taxon>Bacteria</taxon>
        <taxon>Pseudomonadati</taxon>
        <taxon>Pseudomonadota</taxon>
        <taxon>Gammaproteobacteria</taxon>
        <taxon>Oceanospirillales</taxon>
        <taxon>Oceanospirillaceae</taxon>
        <taxon>Litoribacillus</taxon>
    </lineage>
</organism>
<dbReference type="InterPro" id="IPR009057">
    <property type="entry name" value="Homeodomain-like_sf"/>
</dbReference>
<reference evidence="6" key="1">
    <citation type="journal article" date="2019" name="Int. J. Syst. Evol. Microbiol.">
        <title>The Global Catalogue of Microorganisms (GCM) 10K type strain sequencing project: providing services to taxonomists for standard genome sequencing and annotation.</title>
        <authorList>
            <consortium name="The Broad Institute Genomics Platform"/>
            <consortium name="The Broad Institute Genome Sequencing Center for Infectious Disease"/>
            <person name="Wu L."/>
            <person name="Ma J."/>
        </authorList>
    </citation>
    <scope>NUCLEOTIDE SEQUENCE [LARGE SCALE GENOMIC DNA]</scope>
    <source>
        <strain evidence="6">JCM 17551</strain>
    </source>
</reference>
<keyword evidence="1" id="KW-0805">Transcription regulation</keyword>
<dbReference type="EMBL" id="BAABBN010000012">
    <property type="protein sequence ID" value="GAA3936767.1"/>
    <property type="molecule type" value="Genomic_DNA"/>
</dbReference>
<keyword evidence="2" id="KW-0238">DNA-binding</keyword>
<evidence type="ECO:0000259" key="4">
    <source>
        <dbReference type="PROSITE" id="PS01124"/>
    </source>
</evidence>
<gene>
    <name evidence="5" type="ORF">GCM10022277_36430</name>
</gene>
<evidence type="ECO:0000256" key="2">
    <source>
        <dbReference type="ARBA" id="ARBA00023125"/>
    </source>
</evidence>
<protein>
    <submittedName>
        <fullName evidence="5">Helix-turn-helix transcriptional regulator</fullName>
    </submittedName>
</protein>
<dbReference type="SUPFAM" id="SSF46689">
    <property type="entry name" value="Homeodomain-like"/>
    <property type="match status" value="1"/>
</dbReference>
<dbReference type="Gene3D" id="1.10.10.60">
    <property type="entry name" value="Homeodomain-like"/>
    <property type="match status" value="1"/>
</dbReference>
<sequence length="286" mass="32584">MSSDIMTKSCNTEESSRALLYIYDGLVVLLRRAFYAEKHSHHSIQIVISLENPFQIECNDQTLECSAVVIPPDRPHQVRESFGWHVTILIEPESLHGRRLTSELSLTTSAHVLSMDKLENLLDGYRSQAYIDDVDNEGHWDFIYQHTIKLLGILSKPIVLTPLDARVKQVMTIIEAEPDSNNVRHLEFPDIPLSKSRLAHLFVEQTGIPLSKYVLWVRIKRAAEQILAGASFTETAHQAGFSDLPHLSRTFKRMFGLTMSNLFQDNERVHLVTSNQRLSGLLQTKK</sequence>